<dbReference type="EMBL" id="JAAAML010000002">
    <property type="protein sequence ID" value="MCO6408720.1"/>
    <property type="molecule type" value="Genomic_DNA"/>
</dbReference>
<reference evidence="2 3" key="1">
    <citation type="submission" date="2020-01" db="EMBL/GenBank/DDBJ databases">
        <title>Genomes of bacteria type strains.</title>
        <authorList>
            <person name="Chen J."/>
            <person name="Zhu S."/>
            <person name="Yang J."/>
        </authorList>
    </citation>
    <scope>NUCLEOTIDE SEQUENCE [LARGE SCALE GENOMIC DNA]</scope>
    <source>
        <strain evidence="2 3">DSM 16655</strain>
    </source>
</reference>
<protein>
    <submittedName>
        <fullName evidence="2">Uncharacterized protein</fullName>
    </submittedName>
</protein>
<organism evidence="2 3">
    <name type="scientific">Hoeflea alexandrii</name>
    <dbReference type="NCBI Taxonomy" id="288436"/>
    <lineage>
        <taxon>Bacteria</taxon>
        <taxon>Pseudomonadati</taxon>
        <taxon>Pseudomonadota</taxon>
        <taxon>Alphaproteobacteria</taxon>
        <taxon>Hyphomicrobiales</taxon>
        <taxon>Rhizobiaceae</taxon>
        <taxon>Hoeflea</taxon>
    </lineage>
</organism>
<evidence type="ECO:0000313" key="2">
    <source>
        <dbReference type="EMBL" id="MCO6408720.1"/>
    </source>
</evidence>
<feature type="region of interest" description="Disordered" evidence="1">
    <location>
        <begin position="69"/>
        <end position="88"/>
    </location>
</feature>
<evidence type="ECO:0000256" key="1">
    <source>
        <dbReference type="SAM" id="MobiDB-lite"/>
    </source>
</evidence>
<accession>A0ABT1CR85</accession>
<name>A0ABT1CR85_9HYPH</name>
<dbReference type="Proteomes" id="UP001320715">
    <property type="component" value="Unassembled WGS sequence"/>
</dbReference>
<gene>
    <name evidence="2" type="ORF">GTW23_11090</name>
</gene>
<proteinExistence type="predicted"/>
<dbReference type="RefSeq" id="WP_252915821.1">
    <property type="nucleotide sequence ID" value="NZ_JAAAML010000002.1"/>
</dbReference>
<sequence length="88" mass="9923">MSYYDHATMIAYRLGPWAPAPEPPLDTPAGRKASELAPVAGPSRRKLRDGNTSFSKRLARLWTRIRARLRPQRPEGRRSAAAGKPEQW</sequence>
<keyword evidence="3" id="KW-1185">Reference proteome</keyword>
<comment type="caution">
    <text evidence="2">The sequence shown here is derived from an EMBL/GenBank/DDBJ whole genome shotgun (WGS) entry which is preliminary data.</text>
</comment>
<feature type="region of interest" description="Disordered" evidence="1">
    <location>
        <begin position="15"/>
        <end position="52"/>
    </location>
</feature>
<evidence type="ECO:0000313" key="3">
    <source>
        <dbReference type="Proteomes" id="UP001320715"/>
    </source>
</evidence>